<proteinExistence type="predicted"/>
<evidence type="ECO:0000256" key="4">
    <source>
        <dbReference type="ARBA" id="ARBA00023136"/>
    </source>
</evidence>
<keyword evidence="4 5" id="KW-0472">Membrane</keyword>
<dbReference type="Gene3D" id="1.20.1070.10">
    <property type="entry name" value="Rhodopsin 7-helix transmembrane proteins"/>
    <property type="match status" value="1"/>
</dbReference>
<feature type="domain" description="G-protein coupled receptors family 1 profile" evidence="6">
    <location>
        <begin position="40"/>
        <end position="294"/>
    </location>
</feature>
<keyword evidence="2 5" id="KW-0812">Transmembrane</keyword>
<dbReference type="InParanoid" id="W5NLJ5"/>
<feature type="transmembrane region" description="Helical" evidence="5">
    <location>
        <begin position="237"/>
        <end position="260"/>
    </location>
</feature>
<dbReference type="InterPro" id="IPR000276">
    <property type="entry name" value="GPCR_Rhodpsn"/>
</dbReference>
<reference evidence="7" key="3">
    <citation type="submission" date="2025-09" db="UniProtKB">
        <authorList>
            <consortium name="Ensembl"/>
        </authorList>
    </citation>
    <scope>IDENTIFICATION</scope>
</reference>
<feature type="transmembrane region" description="Helical" evidence="5">
    <location>
        <begin position="198"/>
        <end position="216"/>
    </location>
</feature>
<dbReference type="OMA" id="CYIRLYM"/>
<evidence type="ECO:0000313" key="7">
    <source>
        <dbReference type="Ensembl" id="ENSLOCP00000021504.1"/>
    </source>
</evidence>
<dbReference type="Pfam" id="PF00001">
    <property type="entry name" value="7tm_1"/>
    <property type="match status" value="1"/>
</dbReference>
<keyword evidence="8" id="KW-1185">Reference proteome</keyword>
<sequence>RGGLNESSQNSELWFMTLRNWHLQLFLIPAAIFTTLTLTINPLLLISITSSRSLRQETRYILLANTLLADVLFLVLNLSISICNMTGQQLRKQLCEVLIAATVTAYCGGVMTITFMVVDTYVAVRWPLHYQNLLPTSRTKKILAGVWILAALYPTTVVIILETLDVSSQRRQRVCLMLMTLGSGSLGDAMIIGVHTYFSLGVVLCSSLILYCYIHLYFVTKTAGIWQSRYSRARVTLLAHAVMLLLYFGPGLVFAVELILFHHPSVSMDVRVWVNITNFNLLMLLPRACFPYLYGLR</sequence>
<dbReference type="CDD" id="cd00637">
    <property type="entry name" value="7tm_classA_rhodopsin-like"/>
    <property type="match status" value="1"/>
</dbReference>
<dbReference type="AlphaFoldDB" id="W5NLJ5"/>
<evidence type="ECO:0000313" key="8">
    <source>
        <dbReference type="Proteomes" id="UP000018468"/>
    </source>
</evidence>
<dbReference type="InterPro" id="IPR017452">
    <property type="entry name" value="GPCR_Rhodpsn_7TM"/>
</dbReference>
<dbReference type="GO" id="GO:0005549">
    <property type="term" value="F:odorant binding"/>
    <property type="evidence" value="ECO:0000318"/>
    <property type="project" value="GO_Central"/>
</dbReference>
<dbReference type="SUPFAM" id="SSF81321">
    <property type="entry name" value="Family A G protein-coupled receptor-like"/>
    <property type="match status" value="1"/>
</dbReference>
<reference evidence="8" key="1">
    <citation type="submission" date="2011-12" db="EMBL/GenBank/DDBJ databases">
        <title>The Draft Genome of Lepisosteus oculatus.</title>
        <authorList>
            <consortium name="The Broad Institute Genome Assembly &amp; Analysis Group"/>
            <consortium name="Computational R&amp;D Group"/>
            <consortium name="and Sequencing Platform"/>
            <person name="Di Palma F."/>
            <person name="Alfoldi J."/>
            <person name="Johnson J."/>
            <person name="Berlin A."/>
            <person name="Gnerre S."/>
            <person name="Jaffe D."/>
            <person name="MacCallum I."/>
            <person name="Young S."/>
            <person name="Walker B.J."/>
            <person name="Lander E.S."/>
            <person name="Lindblad-Toh K."/>
        </authorList>
    </citation>
    <scope>NUCLEOTIDE SEQUENCE [LARGE SCALE GENOMIC DNA]</scope>
</reference>
<dbReference type="PROSITE" id="PS50262">
    <property type="entry name" value="G_PROTEIN_RECEP_F1_2"/>
    <property type="match status" value="1"/>
</dbReference>
<dbReference type="GO" id="GO:0004930">
    <property type="term" value="F:G protein-coupled receptor activity"/>
    <property type="evidence" value="ECO:0007669"/>
    <property type="project" value="InterPro"/>
</dbReference>
<dbReference type="EMBL" id="AHAT01015220">
    <property type="status" value="NOT_ANNOTATED_CDS"/>
    <property type="molecule type" value="Genomic_DNA"/>
</dbReference>
<feature type="transmembrane region" description="Helical" evidence="5">
    <location>
        <begin position="60"/>
        <end position="85"/>
    </location>
</feature>
<comment type="subcellular location">
    <subcellularLocation>
        <location evidence="1">Membrane</location>
    </subcellularLocation>
</comment>
<evidence type="ECO:0000256" key="2">
    <source>
        <dbReference type="ARBA" id="ARBA00022692"/>
    </source>
</evidence>
<feature type="transmembrane region" description="Helical" evidence="5">
    <location>
        <begin position="272"/>
        <end position="294"/>
    </location>
</feature>
<feature type="transmembrane region" description="Helical" evidence="5">
    <location>
        <begin position="97"/>
        <end position="122"/>
    </location>
</feature>
<reference evidence="7" key="2">
    <citation type="submission" date="2025-08" db="UniProtKB">
        <authorList>
            <consortium name="Ensembl"/>
        </authorList>
    </citation>
    <scope>IDENTIFICATION</scope>
</reference>
<dbReference type="Proteomes" id="UP000018468">
    <property type="component" value="Linkage group LG14"/>
</dbReference>
<dbReference type="GeneTree" id="ENSGT01030000235043"/>
<evidence type="ECO:0000256" key="5">
    <source>
        <dbReference type="SAM" id="Phobius"/>
    </source>
</evidence>
<dbReference type="PANTHER" id="PTHR26451:SF1002">
    <property type="entry name" value="G-PROTEIN COUPLED RECEPTOR 148-RELATED"/>
    <property type="match status" value="1"/>
</dbReference>
<dbReference type="PANTHER" id="PTHR26451">
    <property type="entry name" value="G_PROTEIN_RECEP_F1_2 DOMAIN-CONTAINING PROTEIN"/>
    <property type="match status" value="1"/>
</dbReference>
<evidence type="ECO:0000256" key="1">
    <source>
        <dbReference type="ARBA" id="ARBA00004370"/>
    </source>
</evidence>
<accession>W5NLJ5</accession>
<dbReference type="HOGENOM" id="CLU_067256_0_0_1"/>
<dbReference type="InterPro" id="IPR052921">
    <property type="entry name" value="GPCR1_Superfamily_Member"/>
</dbReference>
<keyword evidence="3 5" id="KW-1133">Transmembrane helix</keyword>
<name>W5NLJ5_LEPOC</name>
<evidence type="ECO:0000256" key="3">
    <source>
        <dbReference type="ARBA" id="ARBA00022989"/>
    </source>
</evidence>
<feature type="transmembrane region" description="Helical" evidence="5">
    <location>
        <begin position="173"/>
        <end position="192"/>
    </location>
</feature>
<feature type="transmembrane region" description="Helical" evidence="5">
    <location>
        <begin position="25"/>
        <end position="48"/>
    </location>
</feature>
<organism evidence="7 8">
    <name type="scientific">Lepisosteus oculatus</name>
    <name type="common">Spotted gar</name>
    <dbReference type="NCBI Taxonomy" id="7918"/>
    <lineage>
        <taxon>Eukaryota</taxon>
        <taxon>Metazoa</taxon>
        <taxon>Chordata</taxon>
        <taxon>Craniata</taxon>
        <taxon>Vertebrata</taxon>
        <taxon>Euteleostomi</taxon>
        <taxon>Actinopterygii</taxon>
        <taxon>Neopterygii</taxon>
        <taxon>Holostei</taxon>
        <taxon>Semionotiformes</taxon>
        <taxon>Lepisosteidae</taxon>
        <taxon>Lepisosteus</taxon>
    </lineage>
</organism>
<evidence type="ECO:0000259" key="6">
    <source>
        <dbReference type="PROSITE" id="PS50262"/>
    </source>
</evidence>
<dbReference type="GO" id="GO:0004984">
    <property type="term" value="F:olfactory receptor activity"/>
    <property type="evidence" value="ECO:0000318"/>
    <property type="project" value="GO_Central"/>
</dbReference>
<feature type="transmembrane region" description="Helical" evidence="5">
    <location>
        <begin position="142"/>
        <end position="161"/>
    </location>
</feature>
<dbReference type="eggNOG" id="KOG3656">
    <property type="taxonomic scope" value="Eukaryota"/>
</dbReference>
<protein>
    <submittedName>
        <fullName evidence="7">Probable G-protein coupled receptor 148</fullName>
    </submittedName>
</protein>
<dbReference type="GO" id="GO:0050911">
    <property type="term" value="P:detection of chemical stimulus involved in sensory perception of smell"/>
    <property type="evidence" value="ECO:0000318"/>
    <property type="project" value="GO_Central"/>
</dbReference>
<dbReference type="GO" id="GO:0016020">
    <property type="term" value="C:membrane"/>
    <property type="evidence" value="ECO:0000318"/>
    <property type="project" value="GO_Central"/>
</dbReference>
<dbReference type="Ensembl" id="ENSLOCT00000021541.1">
    <property type="protein sequence ID" value="ENSLOCP00000021504.1"/>
    <property type="gene ID" value="ENSLOCG00000017399.1"/>
</dbReference>